<dbReference type="InterPro" id="IPR036890">
    <property type="entry name" value="HATPase_C_sf"/>
</dbReference>
<dbReference type="GO" id="GO:0000155">
    <property type="term" value="F:phosphorelay sensor kinase activity"/>
    <property type="evidence" value="ECO:0007669"/>
    <property type="project" value="InterPro"/>
</dbReference>
<evidence type="ECO:0000256" key="3">
    <source>
        <dbReference type="ARBA" id="ARBA00012438"/>
    </source>
</evidence>
<evidence type="ECO:0000313" key="14">
    <source>
        <dbReference type="EMBL" id="AGU49765.1"/>
    </source>
</evidence>
<dbReference type="PROSITE" id="PS50109">
    <property type="entry name" value="HIS_KIN"/>
    <property type="match status" value="1"/>
</dbReference>
<dbReference type="InterPro" id="IPR036097">
    <property type="entry name" value="HisK_dim/P_sf"/>
</dbReference>
<dbReference type="CDD" id="cd06588">
    <property type="entry name" value="PhnB_like"/>
    <property type="match status" value="1"/>
</dbReference>
<dbReference type="GO" id="GO:0005886">
    <property type="term" value="C:plasma membrane"/>
    <property type="evidence" value="ECO:0007669"/>
    <property type="project" value="TreeGrafter"/>
</dbReference>
<evidence type="ECO:0000313" key="15">
    <source>
        <dbReference type="Proteomes" id="UP000016223"/>
    </source>
</evidence>
<feature type="transmembrane region" description="Helical" evidence="11">
    <location>
        <begin position="12"/>
        <end position="34"/>
    </location>
</feature>
<evidence type="ECO:0000256" key="5">
    <source>
        <dbReference type="ARBA" id="ARBA00022679"/>
    </source>
</evidence>
<dbReference type="PRINTS" id="PR00344">
    <property type="entry name" value="BCTRLSENSOR"/>
</dbReference>
<keyword evidence="6 11" id="KW-0812">Transmembrane</keyword>
<dbReference type="EC" id="2.7.13.3" evidence="3"/>
<dbReference type="InterPro" id="IPR004358">
    <property type="entry name" value="Sig_transdc_His_kin-like_C"/>
</dbReference>
<dbReference type="SMART" id="SM00387">
    <property type="entry name" value="HATPase_c"/>
    <property type="match status" value="1"/>
</dbReference>
<keyword evidence="8 11" id="KW-1133">Transmembrane helix</keyword>
<dbReference type="InterPro" id="IPR003660">
    <property type="entry name" value="HAMP_dom"/>
</dbReference>
<feature type="domain" description="HAMP" evidence="13">
    <location>
        <begin position="182"/>
        <end position="234"/>
    </location>
</feature>
<dbReference type="AlphaFoldDB" id="T1XC73"/>
<evidence type="ECO:0000256" key="4">
    <source>
        <dbReference type="ARBA" id="ARBA00022553"/>
    </source>
</evidence>
<dbReference type="InterPro" id="IPR005467">
    <property type="entry name" value="His_kinase_dom"/>
</dbReference>
<gene>
    <name evidence="14" type="ORF">VAPA_1c26670</name>
</gene>
<dbReference type="Gene3D" id="3.10.180.10">
    <property type="entry name" value="2,3-Dihydroxybiphenyl 1,2-Dioxygenase, domain 1"/>
    <property type="match status" value="1"/>
</dbReference>
<comment type="catalytic activity">
    <reaction evidence="1">
        <text>ATP + protein L-histidine = ADP + protein N-phospho-L-histidine.</text>
        <dbReference type="EC" id="2.7.13.3"/>
    </reaction>
</comment>
<dbReference type="InterPro" id="IPR028973">
    <property type="entry name" value="PhnB-like"/>
</dbReference>
<sequence length="638" mass="70200">MSRLWHPSLVQRVFLAVLLAFVFVLLALQVYMYINFRQSLTVDQGLSRLGRSLTQAISQLDDEARVRAVIASAETIYKSMRISGNPAGTLRFQLSDRGGKLIHSSPELRSEILAGPLRKVATQHIDGEPYWVYQDETLRWSLRIAEPERTFVKVLPNNTRSVLPYLLLAFPIVLLPVWFAVKHGLRPLRRLADGIGHRKASDLSPLGVDPPYAELRPLTSAIERMLQQLRDKVARERAFVHDAAHELRTPMAVIAAQAHALAGADNSESRGRAQAHLEQAIARASHLTQQLLDLALLDDAQPAVPKHVDVAQLAREILAQAAPRAMARGVELTFDAPDNLNVPIDVPAFQSILENLLNNAVQYVHGGAQVTVTLRTEDPAGLVLTVADDGPGIPAAEHEQVFERFYRGSGHEASGSGLGLAIVRQAAGRMGGRVEVTEGLLNQGVGFRVVLHGEPEGLTSTSHRLDTEPSGSLSKTQEISMQKIVPCLWFDGNGEDALKFYSSIFPNSRVTDRLFWGDTNPSLKGSLLTATFELDGQAFMVLNGGPEYKFTPAISMLVQCETQAEVDHYWDRLLEGGGQPVQCGWLTDRYGVSWQVAPMAMIRMFQDKDPAKAARAMRAMMKMVKLDLAAAQKAFDGE</sequence>
<evidence type="ECO:0000256" key="9">
    <source>
        <dbReference type="ARBA" id="ARBA00023012"/>
    </source>
</evidence>
<keyword evidence="4" id="KW-0597">Phosphoprotein</keyword>
<keyword evidence="7" id="KW-0418">Kinase</keyword>
<dbReference type="SUPFAM" id="SSF55874">
    <property type="entry name" value="ATPase domain of HSP90 chaperone/DNA topoisomerase II/histidine kinase"/>
    <property type="match status" value="1"/>
</dbReference>
<dbReference type="CDD" id="cd00082">
    <property type="entry name" value="HisKA"/>
    <property type="match status" value="1"/>
</dbReference>
<reference evidence="14 15" key="1">
    <citation type="submission" date="2012-10" db="EMBL/GenBank/DDBJ databases">
        <title>Genome sequence of Variovorax paradoxus B4.</title>
        <authorList>
            <person name="Schuldes J."/>
            <person name="Brandt U."/>
            <person name="Hiessl S."/>
            <person name="Wuebbeler J.H."/>
            <person name="Thuermer A."/>
            <person name="Steinbuechel A."/>
            <person name="Daniel R."/>
        </authorList>
    </citation>
    <scope>NUCLEOTIDE SEQUENCE [LARGE SCALE GENOMIC DNA]</scope>
    <source>
        <strain evidence="14 15">B4</strain>
    </source>
</reference>
<dbReference type="PROSITE" id="PS50885">
    <property type="entry name" value="HAMP"/>
    <property type="match status" value="1"/>
</dbReference>
<dbReference type="Pfam" id="PF06983">
    <property type="entry name" value="3-dmu-9_3-mt"/>
    <property type="match status" value="1"/>
</dbReference>
<feature type="domain" description="Histidine kinase" evidence="12">
    <location>
        <begin position="242"/>
        <end position="455"/>
    </location>
</feature>
<dbReference type="InterPro" id="IPR003594">
    <property type="entry name" value="HATPase_dom"/>
</dbReference>
<keyword evidence="9" id="KW-0902">Two-component regulatory system</keyword>
<feature type="transmembrane region" description="Helical" evidence="11">
    <location>
        <begin position="162"/>
        <end position="181"/>
    </location>
</feature>
<name>T1XC73_VARPD</name>
<dbReference type="HOGENOM" id="CLU_000445_89_37_4"/>
<evidence type="ECO:0000259" key="13">
    <source>
        <dbReference type="PROSITE" id="PS50885"/>
    </source>
</evidence>
<dbReference type="InterPro" id="IPR050428">
    <property type="entry name" value="TCS_sensor_his_kinase"/>
</dbReference>
<evidence type="ECO:0000256" key="8">
    <source>
        <dbReference type="ARBA" id="ARBA00022989"/>
    </source>
</evidence>
<keyword evidence="10 11" id="KW-0472">Membrane</keyword>
<dbReference type="InterPro" id="IPR029068">
    <property type="entry name" value="Glyas_Bleomycin-R_OHBP_Dase"/>
</dbReference>
<dbReference type="Gene3D" id="3.30.565.10">
    <property type="entry name" value="Histidine kinase-like ATPase, C-terminal domain"/>
    <property type="match status" value="1"/>
</dbReference>
<dbReference type="Pfam" id="PF02518">
    <property type="entry name" value="HATPase_c"/>
    <property type="match status" value="1"/>
</dbReference>
<keyword evidence="5" id="KW-0808">Transferase</keyword>
<dbReference type="SMART" id="SM00388">
    <property type="entry name" value="HisKA"/>
    <property type="match status" value="1"/>
</dbReference>
<dbReference type="PANTHER" id="PTHR45436:SF15">
    <property type="entry name" value="SENSOR HISTIDINE KINASE CUSS"/>
    <property type="match status" value="1"/>
</dbReference>
<evidence type="ECO:0000256" key="11">
    <source>
        <dbReference type="SAM" id="Phobius"/>
    </source>
</evidence>
<dbReference type="Proteomes" id="UP000016223">
    <property type="component" value="Chromosome 1"/>
</dbReference>
<evidence type="ECO:0000256" key="10">
    <source>
        <dbReference type="ARBA" id="ARBA00023136"/>
    </source>
</evidence>
<dbReference type="PANTHER" id="PTHR45436">
    <property type="entry name" value="SENSOR HISTIDINE KINASE YKOH"/>
    <property type="match status" value="1"/>
</dbReference>
<dbReference type="KEGG" id="vpd:VAPA_1c26670"/>
<evidence type="ECO:0000256" key="1">
    <source>
        <dbReference type="ARBA" id="ARBA00000085"/>
    </source>
</evidence>
<dbReference type="InterPro" id="IPR003661">
    <property type="entry name" value="HisK_dim/P_dom"/>
</dbReference>
<dbReference type="Pfam" id="PF00512">
    <property type="entry name" value="HisKA"/>
    <property type="match status" value="1"/>
</dbReference>
<dbReference type="CDD" id="cd00075">
    <property type="entry name" value="HATPase"/>
    <property type="match status" value="1"/>
</dbReference>
<dbReference type="EMBL" id="CP003911">
    <property type="protein sequence ID" value="AGU49765.1"/>
    <property type="molecule type" value="Genomic_DNA"/>
</dbReference>
<dbReference type="SUPFAM" id="SSF54593">
    <property type="entry name" value="Glyoxalase/Bleomycin resistance protein/Dihydroxybiphenyl dioxygenase"/>
    <property type="match status" value="1"/>
</dbReference>
<comment type="subcellular location">
    <subcellularLocation>
        <location evidence="2">Membrane</location>
        <topology evidence="2">Multi-pass membrane protein</topology>
    </subcellularLocation>
</comment>
<evidence type="ECO:0000256" key="2">
    <source>
        <dbReference type="ARBA" id="ARBA00004141"/>
    </source>
</evidence>
<dbReference type="SUPFAM" id="SSF47384">
    <property type="entry name" value="Homodimeric domain of signal transducing histidine kinase"/>
    <property type="match status" value="1"/>
</dbReference>
<dbReference type="Gene3D" id="1.10.287.130">
    <property type="match status" value="1"/>
</dbReference>
<proteinExistence type="predicted"/>
<evidence type="ECO:0000256" key="7">
    <source>
        <dbReference type="ARBA" id="ARBA00022777"/>
    </source>
</evidence>
<organism evidence="14 15">
    <name type="scientific">Variovorax paradoxus B4</name>
    <dbReference type="NCBI Taxonomy" id="1246301"/>
    <lineage>
        <taxon>Bacteria</taxon>
        <taxon>Pseudomonadati</taxon>
        <taxon>Pseudomonadota</taxon>
        <taxon>Betaproteobacteria</taxon>
        <taxon>Burkholderiales</taxon>
        <taxon>Comamonadaceae</taxon>
        <taxon>Variovorax</taxon>
    </lineage>
</organism>
<evidence type="ECO:0000256" key="6">
    <source>
        <dbReference type="ARBA" id="ARBA00022692"/>
    </source>
</evidence>
<dbReference type="PATRIC" id="fig|1246301.3.peg.2699"/>
<accession>T1XC73</accession>
<protein>
    <recommendedName>
        <fullName evidence="3">histidine kinase</fullName>
        <ecNumber evidence="3">2.7.13.3</ecNumber>
    </recommendedName>
</protein>
<evidence type="ECO:0000259" key="12">
    <source>
        <dbReference type="PROSITE" id="PS50109"/>
    </source>
</evidence>